<dbReference type="EMBL" id="NMUE01000048">
    <property type="protein sequence ID" value="RFA93946.1"/>
    <property type="molecule type" value="Genomic_DNA"/>
</dbReference>
<dbReference type="Proteomes" id="UP000256877">
    <property type="component" value="Unassembled WGS sequence"/>
</dbReference>
<dbReference type="Gene3D" id="3.40.50.2300">
    <property type="match status" value="2"/>
</dbReference>
<dbReference type="Pfam" id="PF13458">
    <property type="entry name" value="Peripla_BP_6"/>
    <property type="match status" value="1"/>
</dbReference>
<evidence type="ECO:0000259" key="4">
    <source>
        <dbReference type="Pfam" id="PF13458"/>
    </source>
</evidence>
<keyword evidence="1" id="KW-0732">Signal</keyword>
<evidence type="ECO:0000256" key="2">
    <source>
        <dbReference type="SAM" id="MobiDB-lite"/>
    </source>
</evidence>
<evidence type="ECO:0000313" key="7">
    <source>
        <dbReference type="Proteomes" id="UP000256877"/>
    </source>
</evidence>
<keyword evidence="3" id="KW-0472">Membrane</keyword>
<dbReference type="EMBL" id="NMUF01000033">
    <property type="protein sequence ID" value="RFA96840.1"/>
    <property type="molecule type" value="Genomic_DNA"/>
</dbReference>
<dbReference type="InterPro" id="IPR028081">
    <property type="entry name" value="Leu-bd"/>
</dbReference>
<organism evidence="6 7">
    <name type="scientific">Pyrobaculum aerophilum</name>
    <dbReference type="NCBI Taxonomy" id="13773"/>
    <lineage>
        <taxon>Archaea</taxon>
        <taxon>Thermoproteota</taxon>
        <taxon>Thermoprotei</taxon>
        <taxon>Thermoproteales</taxon>
        <taxon>Thermoproteaceae</taxon>
        <taxon>Pyrobaculum</taxon>
    </lineage>
</organism>
<protein>
    <recommendedName>
        <fullName evidence="4">Leucine-binding protein domain-containing protein</fullName>
    </recommendedName>
</protein>
<evidence type="ECO:0000256" key="1">
    <source>
        <dbReference type="ARBA" id="ARBA00022729"/>
    </source>
</evidence>
<evidence type="ECO:0000313" key="6">
    <source>
        <dbReference type="EMBL" id="RFA96840.1"/>
    </source>
</evidence>
<sequence>MASRVAIIAGVIIVIVIIAALAFITTSQQPQPTTTVSPTPQPTPAQTAQTQQRPTVTVKIGCLFDLTGATSDVGVPWSVGVKGAIQAINNGELTELAKLGIKIECVERDYAYRIPEAQAAYEFFKQQGVVAIIGWGTGDTLALAPSINRDKIPYFSASYTVTLTVNPYNFFAVVSYQDAAIAAVRFVKQYFQQKGLPAKMALTYPNVPYGIEPLPAIRAEAKRQGVEICDEEIVELTAASAREQITRIKEKCGDNVAIWWGGTTAAGVVILRDMDALGLDNAIFIANVWGANERLSKALGPELTSKLGGRVYRVTSIMMIDEMKKLASQGIPDAQLFVKYVKAEEEPAVRGWHTAFVLAKAIEKLAKEGKEITGPNIKNALETMGPISVPYAATIEYKPDDHRPTMETWIYVMNKDGTWSRVTTITIERPPFDYYGLEIKPVG</sequence>
<evidence type="ECO:0000256" key="3">
    <source>
        <dbReference type="SAM" id="Phobius"/>
    </source>
</evidence>
<reference evidence="7 8" key="1">
    <citation type="submission" date="2017-07" db="EMBL/GenBank/DDBJ databases">
        <title>Draft genome sequence of aerobic hyperthermophilic archaea, Pyrobaculum aerophilum YKB31 and YKB32.</title>
        <authorList>
            <person name="Mochizuki T."/>
            <person name="Berliner A.J."/>
            <person name="Yoshida-Takashima Y."/>
            <person name="Takaki Y."/>
            <person name="Nunoura T."/>
            <person name="Takai K."/>
        </authorList>
    </citation>
    <scope>NUCLEOTIDE SEQUENCE [LARGE SCALE GENOMIC DNA]</scope>
    <source>
        <strain evidence="5 8">YKB31</strain>
        <strain evidence="6 7">YKB32</strain>
    </source>
</reference>
<dbReference type="PANTHER" id="PTHR47235:SF1">
    <property type="entry name" value="BLR6548 PROTEIN"/>
    <property type="match status" value="1"/>
</dbReference>
<dbReference type="SUPFAM" id="SSF53822">
    <property type="entry name" value="Periplasmic binding protein-like I"/>
    <property type="match status" value="1"/>
</dbReference>
<keyword evidence="3" id="KW-0812">Transmembrane</keyword>
<dbReference type="AlphaFoldDB" id="A0A371R0K6"/>
<dbReference type="InterPro" id="IPR028082">
    <property type="entry name" value="Peripla_BP_I"/>
</dbReference>
<keyword evidence="3" id="KW-1133">Transmembrane helix</keyword>
<dbReference type="CDD" id="cd06334">
    <property type="entry name" value="PBP1_ABC_ligand_binding-like"/>
    <property type="match status" value="1"/>
</dbReference>
<gene>
    <name evidence="5" type="ORF">CGL51_11605</name>
    <name evidence="6" type="ORF">CGL52_10295</name>
</gene>
<dbReference type="RefSeq" id="WP_116421826.1">
    <property type="nucleotide sequence ID" value="NZ_NMUE01000048.1"/>
</dbReference>
<dbReference type="PANTHER" id="PTHR47235">
    <property type="entry name" value="BLR6548 PROTEIN"/>
    <property type="match status" value="1"/>
</dbReference>
<name>A0A371R0K6_9CREN</name>
<dbReference type="OrthoDB" id="21387at2157"/>
<feature type="transmembrane region" description="Helical" evidence="3">
    <location>
        <begin position="5"/>
        <end position="24"/>
    </location>
</feature>
<feature type="domain" description="Leucine-binding protein" evidence="4">
    <location>
        <begin position="57"/>
        <end position="417"/>
    </location>
</feature>
<accession>A0A371R0K6</accession>
<dbReference type="Proteomes" id="UP000257123">
    <property type="component" value="Unassembled WGS sequence"/>
</dbReference>
<proteinExistence type="predicted"/>
<evidence type="ECO:0000313" key="8">
    <source>
        <dbReference type="Proteomes" id="UP000257123"/>
    </source>
</evidence>
<comment type="caution">
    <text evidence="6">The sequence shown here is derived from an EMBL/GenBank/DDBJ whole genome shotgun (WGS) entry which is preliminary data.</text>
</comment>
<feature type="region of interest" description="Disordered" evidence="2">
    <location>
        <begin position="30"/>
        <end position="51"/>
    </location>
</feature>
<evidence type="ECO:0000313" key="5">
    <source>
        <dbReference type="EMBL" id="RFA93946.1"/>
    </source>
</evidence>